<evidence type="ECO:0000313" key="2">
    <source>
        <dbReference type="EMBL" id="TGK82937.1"/>
    </source>
</evidence>
<dbReference type="Gene3D" id="3.30.300.30">
    <property type="match status" value="1"/>
</dbReference>
<dbReference type="Proteomes" id="UP000297918">
    <property type="component" value="Unassembled WGS sequence"/>
</dbReference>
<sequence length="394" mass="44476">MASVLRFATNEYFLSGNFDSDLKSQNPILIDPLWKGTKLEAPLHHFPLPTLDSPNSFCILTSGSTGLPKMVWKKWGEIENEISYWTMLPEIQRLFTNADKVQVQVPLCHLYGLLWGFLIPKRLGVLVEGNPNPEGGDLWITSAPQLQKAFHSEKKLPLHAIVSGMKFPVPLARSLRDLGGISITEIYGATETGAIGFRDPLRQNRFQILSSIETKFRSVEGMAETELQMKSPFLSHTSFLLKEEGWEEQIIPPSEYYSTNDLGNFSDLGWYLFGRKDRIIKHNGKRVSLDQIESEILGLGMEGEFISVPVSDELGEIIGLFSSSILSDVEILRILQKELPASHLPRVILKNPEIPKLPNGKPDYLTITKLCTEKYRSKQNQREERTPQKNLGSN</sequence>
<proteinExistence type="predicted"/>
<evidence type="ECO:0000313" key="3">
    <source>
        <dbReference type="EMBL" id="TGK94285.1"/>
    </source>
</evidence>
<comment type="caution">
    <text evidence="2">The sequence shown here is derived from an EMBL/GenBank/DDBJ whole genome shotgun (WGS) entry which is preliminary data.</text>
</comment>
<dbReference type="InterPro" id="IPR000873">
    <property type="entry name" value="AMP-dep_synth/lig_dom"/>
</dbReference>
<feature type="domain" description="AMP-dependent synthetase/ligase" evidence="1">
    <location>
        <begin position="57"/>
        <end position="200"/>
    </location>
</feature>
<dbReference type="PANTHER" id="PTHR43767:SF1">
    <property type="entry name" value="NONRIBOSOMAL PEPTIDE SYNTHASE PES1 (EUROFUNG)-RELATED"/>
    <property type="match status" value="1"/>
</dbReference>
<dbReference type="SUPFAM" id="SSF56801">
    <property type="entry name" value="Acetyl-CoA synthetase-like"/>
    <property type="match status" value="1"/>
</dbReference>
<keyword evidence="2" id="KW-0436">Ligase</keyword>
<dbReference type="GO" id="GO:0016878">
    <property type="term" value="F:acid-thiol ligase activity"/>
    <property type="evidence" value="ECO:0007669"/>
    <property type="project" value="UniProtKB-ARBA"/>
</dbReference>
<dbReference type="EMBL" id="RQFL01000009">
    <property type="protein sequence ID" value="TGK94285.1"/>
    <property type="molecule type" value="Genomic_DNA"/>
</dbReference>
<reference evidence="2 4" key="2">
    <citation type="journal article" date="2019" name="PLoS Negl. Trop. Dis.">
        <title>Revisiting the worldwide diversity of Leptospira species in the environment.</title>
        <authorList>
            <person name="Vincent A.T."/>
            <person name="Schiettekatte O."/>
            <person name="Bourhy P."/>
            <person name="Veyrier F.J."/>
            <person name="Picardeau M."/>
        </authorList>
    </citation>
    <scope>NUCLEOTIDE SEQUENCE [LARGE SCALE GENOMIC DNA]</scope>
    <source>
        <strain evidence="2 4">201800280</strain>
        <strain evidence="3">201800281</strain>
    </source>
</reference>
<keyword evidence="5" id="KW-1185">Reference proteome</keyword>
<evidence type="ECO:0000313" key="5">
    <source>
        <dbReference type="Proteomes" id="UP000297918"/>
    </source>
</evidence>
<accession>A0A4R9ISS6</accession>
<dbReference type="EMBL" id="RQFM01000023">
    <property type="protein sequence ID" value="TGK82937.1"/>
    <property type="molecule type" value="Genomic_DNA"/>
</dbReference>
<dbReference type="InterPro" id="IPR042099">
    <property type="entry name" value="ANL_N_sf"/>
</dbReference>
<name>A0A4R9ISS6_9LEPT</name>
<dbReference type="OrthoDB" id="9787658at2"/>
<dbReference type="InterPro" id="IPR050237">
    <property type="entry name" value="ATP-dep_AMP-bd_enzyme"/>
</dbReference>
<organism evidence="2 4">
    <name type="scientific">Leptospira bourretii</name>
    <dbReference type="NCBI Taxonomy" id="2484962"/>
    <lineage>
        <taxon>Bacteria</taxon>
        <taxon>Pseudomonadati</taxon>
        <taxon>Spirochaetota</taxon>
        <taxon>Spirochaetia</taxon>
        <taxon>Leptospirales</taxon>
        <taxon>Leptospiraceae</taxon>
        <taxon>Leptospira</taxon>
    </lineage>
</organism>
<dbReference type="Gene3D" id="3.40.50.12780">
    <property type="entry name" value="N-terminal domain of ligase-like"/>
    <property type="match status" value="1"/>
</dbReference>
<evidence type="ECO:0000259" key="1">
    <source>
        <dbReference type="Pfam" id="PF00501"/>
    </source>
</evidence>
<protein>
    <submittedName>
        <fullName evidence="2">Long-chain fatty acid--CoA ligase</fullName>
    </submittedName>
</protein>
<dbReference type="InterPro" id="IPR045851">
    <property type="entry name" value="AMP-bd_C_sf"/>
</dbReference>
<dbReference type="RefSeq" id="WP_135749277.1">
    <property type="nucleotide sequence ID" value="NZ_RQFL01000009.1"/>
</dbReference>
<dbReference type="AlphaFoldDB" id="A0A4R9ISS6"/>
<gene>
    <name evidence="2" type="ORF">EHQ23_16775</name>
    <name evidence="3" type="ORF">EHQ26_04595</name>
</gene>
<evidence type="ECO:0000313" key="4">
    <source>
        <dbReference type="Proteomes" id="UP000297394"/>
    </source>
</evidence>
<dbReference type="PANTHER" id="PTHR43767">
    <property type="entry name" value="LONG-CHAIN-FATTY-ACID--COA LIGASE"/>
    <property type="match status" value="1"/>
</dbReference>
<dbReference type="Proteomes" id="UP000297394">
    <property type="component" value="Unassembled WGS sequence"/>
</dbReference>
<dbReference type="Pfam" id="PF00501">
    <property type="entry name" value="AMP-binding"/>
    <property type="match status" value="1"/>
</dbReference>
<reference evidence="3" key="1">
    <citation type="submission" date="2018-10" db="EMBL/GenBank/DDBJ databases">
        <authorList>
            <person name="Vincent A.T."/>
            <person name="Schiettekatte O."/>
            <person name="Bourhy P."/>
            <person name="Veyrier F.J."/>
            <person name="Picardeau M."/>
        </authorList>
    </citation>
    <scope>NUCLEOTIDE SEQUENCE</scope>
    <source>
        <strain evidence="3">201800281</strain>
    </source>
</reference>